<keyword evidence="5" id="KW-1185">Reference proteome</keyword>
<proteinExistence type="predicted"/>
<feature type="binding site" evidence="2">
    <location>
        <position position="143"/>
    </location>
    <ligand>
        <name>substrate</name>
    </ligand>
</feature>
<dbReference type="GO" id="GO:0005829">
    <property type="term" value="C:cytosol"/>
    <property type="evidence" value="ECO:0007669"/>
    <property type="project" value="TreeGrafter"/>
</dbReference>
<dbReference type="SUPFAM" id="SSF48613">
    <property type="entry name" value="Heme oxygenase-like"/>
    <property type="match status" value="1"/>
</dbReference>
<dbReference type="Proteomes" id="UP000822688">
    <property type="component" value="Chromosome 1"/>
</dbReference>
<dbReference type="InterPro" id="IPR026285">
    <property type="entry name" value="TenA_E"/>
</dbReference>
<dbReference type="AlphaFoldDB" id="A0A8T0JAD2"/>
<dbReference type="CDD" id="cd19357">
    <property type="entry name" value="TenA_E_At3g16990-like"/>
    <property type="match status" value="1"/>
</dbReference>
<evidence type="ECO:0000313" key="4">
    <source>
        <dbReference type="EMBL" id="KAG0591893.1"/>
    </source>
</evidence>
<evidence type="ECO:0000259" key="3">
    <source>
        <dbReference type="Pfam" id="PF03070"/>
    </source>
</evidence>
<protein>
    <recommendedName>
        <fullName evidence="3">Thiaminase-2/PQQC domain-containing protein</fullName>
    </recommendedName>
</protein>
<dbReference type="InterPro" id="IPR050967">
    <property type="entry name" value="Thiamine_Salvage_TenA"/>
</dbReference>
<comment type="caution">
    <text evidence="4">The sequence shown here is derived from an EMBL/GenBank/DDBJ whole genome shotgun (WGS) entry which is preliminary data.</text>
</comment>
<name>A0A8T0JAD2_CERPU</name>
<evidence type="ECO:0000313" key="5">
    <source>
        <dbReference type="Proteomes" id="UP000822688"/>
    </source>
</evidence>
<sequence length="225" mass="26304">MSGQLENRTLTAEWLRQNHELYTAATNHSFIKSIRDGTIDVNNFKHWMEQDYHFVRELVRFVASVLQKVPRNAPEHDLDVILGGLTALESEITWFRKEANFWQIFLERVTLLQPNKDYCEFLKELEREDTPYAAAVTAFWLIELVYCASFMSCLEEDAKTPYELVSTVKRWGSPEFHQYTLSLKKLADKALENASDAEQKQAQKIFVRILELELKFWDMAGFVLG</sequence>
<dbReference type="InterPro" id="IPR016084">
    <property type="entry name" value="Haem_Oase-like_multi-hlx"/>
</dbReference>
<dbReference type="PANTHER" id="PTHR43198:SF5">
    <property type="entry name" value="BIFUNCTIONAL TENA-E PROTEIN"/>
    <property type="match status" value="1"/>
</dbReference>
<feature type="binding site" evidence="2">
    <location>
        <position position="51"/>
    </location>
    <ligand>
        <name>substrate</name>
    </ligand>
</feature>
<evidence type="ECO:0000256" key="2">
    <source>
        <dbReference type="PIRSR" id="PIRSR003170-2"/>
    </source>
</evidence>
<feature type="active site" description="Proton donor" evidence="1">
    <location>
        <position position="213"/>
    </location>
</feature>
<evidence type="ECO:0000256" key="1">
    <source>
        <dbReference type="PIRSR" id="PIRSR003170-1"/>
    </source>
</evidence>
<dbReference type="OrthoDB" id="37730at2759"/>
<reference evidence="4" key="1">
    <citation type="submission" date="2020-06" db="EMBL/GenBank/DDBJ databases">
        <title>WGS assembly of Ceratodon purpureus strain R40.</title>
        <authorList>
            <person name="Carey S.B."/>
            <person name="Jenkins J."/>
            <person name="Shu S."/>
            <person name="Lovell J.T."/>
            <person name="Sreedasyam A."/>
            <person name="Maumus F."/>
            <person name="Tiley G.P."/>
            <person name="Fernandez-Pozo N."/>
            <person name="Barry K."/>
            <person name="Chen C."/>
            <person name="Wang M."/>
            <person name="Lipzen A."/>
            <person name="Daum C."/>
            <person name="Saski C.A."/>
            <person name="Payton A.C."/>
            <person name="Mcbreen J.C."/>
            <person name="Conrad R.E."/>
            <person name="Kollar L.M."/>
            <person name="Olsson S."/>
            <person name="Huttunen S."/>
            <person name="Landis J.B."/>
            <person name="Wickett N.J."/>
            <person name="Johnson M.G."/>
            <person name="Rensing S.A."/>
            <person name="Grimwood J."/>
            <person name="Schmutz J."/>
            <person name="Mcdaniel S.F."/>
        </authorList>
    </citation>
    <scope>NUCLEOTIDE SEQUENCE</scope>
    <source>
        <strain evidence="4">R40</strain>
    </source>
</reference>
<dbReference type="PANTHER" id="PTHR43198">
    <property type="entry name" value="BIFUNCTIONAL TH2 PROTEIN"/>
    <property type="match status" value="1"/>
</dbReference>
<dbReference type="Pfam" id="PF03070">
    <property type="entry name" value="TENA_THI-4"/>
    <property type="match status" value="1"/>
</dbReference>
<feature type="domain" description="Thiaminase-2/PQQC" evidence="3">
    <location>
        <begin position="19"/>
        <end position="220"/>
    </location>
</feature>
<dbReference type="GO" id="GO:0006772">
    <property type="term" value="P:thiamine metabolic process"/>
    <property type="evidence" value="ECO:0007669"/>
    <property type="project" value="UniProtKB-ARBA"/>
</dbReference>
<feature type="binding site" evidence="2">
    <location>
        <position position="91"/>
    </location>
    <ligand>
        <name>substrate</name>
    </ligand>
</feature>
<organism evidence="4 5">
    <name type="scientific">Ceratodon purpureus</name>
    <name type="common">Fire moss</name>
    <name type="synonym">Dicranum purpureum</name>
    <dbReference type="NCBI Taxonomy" id="3225"/>
    <lineage>
        <taxon>Eukaryota</taxon>
        <taxon>Viridiplantae</taxon>
        <taxon>Streptophyta</taxon>
        <taxon>Embryophyta</taxon>
        <taxon>Bryophyta</taxon>
        <taxon>Bryophytina</taxon>
        <taxon>Bryopsida</taxon>
        <taxon>Dicranidae</taxon>
        <taxon>Pseudoditrichales</taxon>
        <taxon>Ditrichaceae</taxon>
        <taxon>Ceratodon</taxon>
    </lineage>
</organism>
<dbReference type="InterPro" id="IPR004305">
    <property type="entry name" value="Thiaminase-2/PQQC"/>
</dbReference>
<dbReference type="EMBL" id="CM026421">
    <property type="protein sequence ID" value="KAG0591893.1"/>
    <property type="molecule type" value="Genomic_DNA"/>
</dbReference>
<accession>A0A8T0JAD2</accession>
<dbReference type="PIRSF" id="PIRSF003170">
    <property type="entry name" value="Pet18p"/>
    <property type="match status" value="1"/>
</dbReference>
<dbReference type="Gene3D" id="1.20.910.10">
    <property type="entry name" value="Heme oxygenase-like"/>
    <property type="match status" value="1"/>
</dbReference>
<gene>
    <name evidence="4" type="ORF">KC19_1G209900</name>
</gene>